<proteinExistence type="predicted"/>
<dbReference type="PANTHER" id="PTHR19848">
    <property type="entry name" value="WD40 REPEAT PROTEIN"/>
    <property type="match status" value="1"/>
</dbReference>
<dbReference type="Proteomes" id="UP000663888">
    <property type="component" value="Unassembled WGS sequence"/>
</dbReference>
<organism evidence="4 5">
    <name type="scientific">Rhizoctonia solani</name>
    <dbReference type="NCBI Taxonomy" id="456999"/>
    <lineage>
        <taxon>Eukaryota</taxon>
        <taxon>Fungi</taxon>
        <taxon>Dikarya</taxon>
        <taxon>Basidiomycota</taxon>
        <taxon>Agaricomycotina</taxon>
        <taxon>Agaricomycetes</taxon>
        <taxon>Cantharellales</taxon>
        <taxon>Ceratobasidiaceae</taxon>
        <taxon>Rhizoctonia</taxon>
    </lineage>
</organism>
<keyword evidence="1 3" id="KW-0853">WD repeat</keyword>
<accession>A0A8H3B3M1</accession>
<evidence type="ECO:0008006" key="6">
    <source>
        <dbReference type="Google" id="ProtNLM"/>
    </source>
</evidence>
<dbReference type="Gene3D" id="2.130.10.10">
    <property type="entry name" value="YVTN repeat-like/Quinoprotein amine dehydrogenase"/>
    <property type="match status" value="2"/>
</dbReference>
<gene>
    <name evidence="4" type="ORF">RDB_LOCUS60384</name>
</gene>
<sequence length="197" mass="21004">MSRHWTFELAAWGTQSEITALPYSPDGTRIAYIPNNSQTIQVLDAFNDTTLFTLRNGHIASVTTVAFSPSGTNLASGSKDRTIRIWDAYSGTLPAPIFAGHTSGITCIAYSPEGGQVISGSRDCTIRMWNAVSGLCVWVSCEVRGLSSTISNDHTLRIQSVAFSPDGTLVASGSCNTTVQVWTSKDGTPALPPPSPY</sequence>
<reference evidence="4" key="1">
    <citation type="submission" date="2021-01" db="EMBL/GenBank/DDBJ databases">
        <authorList>
            <person name="Kaushik A."/>
        </authorList>
    </citation>
    <scope>NUCLEOTIDE SEQUENCE</scope>
    <source>
        <strain evidence="4">AG4-R118</strain>
    </source>
</reference>
<feature type="repeat" description="WD" evidence="3">
    <location>
        <begin position="151"/>
        <end position="182"/>
    </location>
</feature>
<evidence type="ECO:0000313" key="4">
    <source>
        <dbReference type="EMBL" id="CAE6447040.1"/>
    </source>
</evidence>
<dbReference type="PANTHER" id="PTHR19848:SF8">
    <property type="entry name" value="F-BOX AND WD REPEAT DOMAIN CONTAINING 7"/>
    <property type="match status" value="1"/>
</dbReference>
<dbReference type="AlphaFoldDB" id="A0A8H3B3M1"/>
<dbReference type="SUPFAM" id="SSF50978">
    <property type="entry name" value="WD40 repeat-like"/>
    <property type="match status" value="1"/>
</dbReference>
<evidence type="ECO:0000256" key="3">
    <source>
        <dbReference type="PROSITE-ProRule" id="PRU00221"/>
    </source>
</evidence>
<evidence type="ECO:0000256" key="2">
    <source>
        <dbReference type="ARBA" id="ARBA00022737"/>
    </source>
</evidence>
<dbReference type="InterPro" id="IPR001680">
    <property type="entry name" value="WD40_rpt"/>
</dbReference>
<dbReference type="SMART" id="SM00320">
    <property type="entry name" value="WD40"/>
    <property type="match status" value="3"/>
</dbReference>
<dbReference type="InterPro" id="IPR036322">
    <property type="entry name" value="WD40_repeat_dom_sf"/>
</dbReference>
<protein>
    <recommendedName>
        <fullName evidence="6">Vegetative incompatibility protein HET-E-1 [Podospora anserina]</fullName>
    </recommendedName>
</protein>
<dbReference type="PRINTS" id="PR00320">
    <property type="entry name" value="GPROTEINBRPT"/>
</dbReference>
<dbReference type="PROSITE" id="PS50082">
    <property type="entry name" value="WD_REPEATS_2"/>
    <property type="match status" value="3"/>
</dbReference>
<dbReference type="Pfam" id="PF00400">
    <property type="entry name" value="WD40"/>
    <property type="match status" value="3"/>
</dbReference>
<evidence type="ECO:0000313" key="5">
    <source>
        <dbReference type="Proteomes" id="UP000663888"/>
    </source>
</evidence>
<feature type="repeat" description="WD" evidence="3">
    <location>
        <begin position="55"/>
        <end position="87"/>
    </location>
</feature>
<dbReference type="EMBL" id="CAJMWX010001032">
    <property type="protein sequence ID" value="CAE6447040.1"/>
    <property type="molecule type" value="Genomic_DNA"/>
</dbReference>
<dbReference type="InterPro" id="IPR020472">
    <property type="entry name" value="WD40_PAC1"/>
</dbReference>
<keyword evidence="2" id="KW-0677">Repeat</keyword>
<dbReference type="PROSITE" id="PS50294">
    <property type="entry name" value="WD_REPEATS_REGION"/>
    <property type="match status" value="3"/>
</dbReference>
<dbReference type="InterPro" id="IPR015943">
    <property type="entry name" value="WD40/YVTN_repeat-like_dom_sf"/>
</dbReference>
<name>A0A8H3B3M1_9AGAM</name>
<comment type="caution">
    <text evidence="4">The sequence shown here is derived from an EMBL/GenBank/DDBJ whole genome shotgun (WGS) entry which is preliminary data.</text>
</comment>
<feature type="repeat" description="WD" evidence="3">
    <location>
        <begin position="98"/>
        <end position="130"/>
    </location>
</feature>
<evidence type="ECO:0000256" key="1">
    <source>
        <dbReference type="ARBA" id="ARBA00022574"/>
    </source>
</evidence>